<name>A0A4P9Z468_9FUNG</name>
<dbReference type="OrthoDB" id="20127at2759"/>
<organism evidence="2 3">
    <name type="scientific">Syncephalis pseudoplumigaleata</name>
    <dbReference type="NCBI Taxonomy" id="1712513"/>
    <lineage>
        <taxon>Eukaryota</taxon>
        <taxon>Fungi</taxon>
        <taxon>Fungi incertae sedis</taxon>
        <taxon>Zoopagomycota</taxon>
        <taxon>Zoopagomycotina</taxon>
        <taxon>Zoopagomycetes</taxon>
        <taxon>Zoopagales</taxon>
        <taxon>Piptocephalidaceae</taxon>
        <taxon>Syncephalis</taxon>
    </lineage>
</organism>
<keyword evidence="3" id="KW-1185">Reference proteome</keyword>
<protein>
    <submittedName>
        <fullName evidence="2">Uncharacterized protein</fullName>
    </submittedName>
</protein>
<feature type="region of interest" description="Disordered" evidence="1">
    <location>
        <begin position="1"/>
        <end position="24"/>
    </location>
</feature>
<dbReference type="AlphaFoldDB" id="A0A4P9Z468"/>
<sequence>MPIHAMSTNTPYSSLSSPGRSGEQSVHASLSAAAALLPEPAVPFGRTGVPLRVVRDDIALLVGEFAKLLAEPLEALSIAVKEDIRYALHRLRVEDAWDVVAVQTPPQWLGHRPEQDDVLQWEHLLQEEMRHREQQQQQQQQQPVMDALPVNALREISDLDKAYTDAKLDMANVTGLRAQSRERNAAIEDMLQLARMSPQTLDGRRMVFELQKWAGHRNAHEAHRPGGAP</sequence>
<proteinExistence type="predicted"/>
<reference evidence="3" key="1">
    <citation type="journal article" date="2018" name="Nat. Microbiol.">
        <title>Leveraging single-cell genomics to expand the fungal tree of life.</title>
        <authorList>
            <person name="Ahrendt S.R."/>
            <person name="Quandt C.A."/>
            <person name="Ciobanu D."/>
            <person name="Clum A."/>
            <person name="Salamov A."/>
            <person name="Andreopoulos B."/>
            <person name="Cheng J.F."/>
            <person name="Woyke T."/>
            <person name="Pelin A."/>
            <person name="Henrissat B."/>
            <person name="Reynolds N.K."/>
            <person name="Benny G.L."/>
            <person name="Smith M.E."/>
            <person name="James T.Y."/>
            <person name="Grigoriev I.V."/>
        </authorList>
    </citation>
    <scope>NUCLEOTIDE SEQUENCE [LARGE SCALE GENOMIC DNA]</scope>
    <source>
        <strain evidence="3">Benny S71-1</strain>
    </source>
</reference>
<dbReference type="EMBL" id="KZ989221">
    <property type="protein sequence ID" value="RKP27354.1"/>
    <property type="molecule type" value="Genomic_DNA"/>
</dbReference>
<dbReference type="Proteomes" id="UP000278143">
    <property type="component" value="Unassembled WGS sequence"/>
</dbReference>
<evidence type="ECO:0000313" key="3">
    <source>
        <dbReference type="Proteomes" id="UP000278143"/>
    </source>
</evidence>
<accession>A0A4P9Z468</accession>
<evidence type="ECO:0000313" key="2">
    <source>
        <dbReference type="EMBL" id="RKP27354.1"/>
    </source>
</evidence>
<gene>
    <name evidence="2" type="ORF">SYNPS1DRAFT_26985</name>
</gene>
<evidence type="ECO:0000256" key="1">
    <source>
        <dbReference type="SAM" id="MobiDB-lite"/>
    </source>
</evidence>